<feature type="domain" description="Nucleoside phosphorylase" evidence="3">
    <location>
        <begin position="31"/>
        <end position="267"/>
    </location>
</feature>
<protein>
    <submittedName>
        <fullName evidence="4">Purine nucleoside phosphorylase</fullName>
    </submittedName>
</protein>
<dbReference type="KEGG" id="hmo:HM1_0100"/>
<reference evidence="4 5" key="1">
    <citation type="journal article" date="2008" name="J. Bacteriol.">
        <title>The genome of Heliobacterium modesticaldum, a phototrophic representative of the Firmicutes containing the simplest photosynthetic apparatus.</title>
        <authorList>
            <person name="Sattley W.M."/>
            <person name="Madigan M.T."/>
            <person name="Swingley W.D."/>
            <person name="Cheung P.C."/>
            <person name="Clocksin K.M."/>
            <person name="Conrad A.L."/>
            <person name="Dejesa L.C."/>
            <person name="Honchak B.M."/>
            <person name="Jung D.O."/>
            <person name="Karbach L.E."/>
            <person name="Kurdoglu A."/>
            <person name="Lahiri S."/>
            <person name="Mastrian S.D."/>
            <person name="Page L.E."/>
            <person name="Taylor H.L."/>
            <person name="Wang Z.T."/>
            <person name="Raymond J."/>
            <person name="Chen M."/>
            <person name="Blankenship R.E."/>
            <person name="Touchman J.W."/>
        </authorList>
    </citation>
    <scope>NUCLEOTIDE SEQUENCE [LARGE SCALE GENOMIC DNA]</scope>
    <source>
        <strain evidence="5">ATCC 51547 / Ice1</strain>
    </source>
</reference>
<dbReference type="HOGENOM" id="CLU_054456_0_2_9"/>
<evidence type="ECO:0000259" key="3">
    <source>
        <dbReference type="Pfam" id="PF01048"/>
    </source>
</evidence>
<sequence length="304" mass="33896">MGHDREMNEKSQMPMEVMAMLSSASIPAAPFAIIGGSSTNSLRFPEALNVPGLTVLETYPGWETPFGPSPAFVYFELKGRRALTCVMHGWRPGVKRADASRQIFWVFQQAGVKQILSEGGVGAINELLRPRDLVIPHDYIDFSMRKDVDLGTPTLCIMRQPFCPLLRRAFIDASEALPGKGRVFDRSNYVVTDGRHFESPAEVRFFRMAGGDVIGQSVAPEVYLAREIGACYARLELVVNYAEGVITDWSHQELKDIFYEESEPAGRRLLMALESLPEKQGDGHPGCECATLRKRTLLRDRNDG</sequence>
<dbReference type="PANTHER" id="PTHR42679:SF2">
    <property type="entry name" value="S-METHYL-5'-THIOADENOSINE PHOSPHORYLASE"/>
    <property type="match status" value="1"/>
</dbReference>
<evidence type="ECO:0000313" key="4">
    <source>
        <dbReference type="EMBL" id="ABZ82725.1"/>
    </source>
</evidence>
<dbReference type="EMBL" id="CP000930">
    <property type="protein sequence ID" value="ABZ82725.1"/>
    <property type="molecule type" value="Genomic_DNA"/>
</dbReference>
<keyword evidence="1" id="KW-0328">Glycosyltransferase</keyword>
<keyword evidence="5" id="KW-1185">Reference proteome</keyword>
<dbReference type="InterPro" id="IPR000845">
    <property type="entry name" value="Nucleoside_phosphorylase_d"/>
</dbReference>
<evidence type="ECO:0000256" key="2">
    <source>
        <dbReference type="ARBA" id="ARBA00022679"/>
    </source>
</evidence>
<gene>
    <name evidence="4" type="primary">pnp</name>
    <name evidence="4" type="ORF">HM1_0100</name>
</gene>
<dbReference type="GO" id="GO:0005829">
    <property type="term" value="C:cytosol"/>
    <property type="evidence" value="ECO:0007669"/>
    <property type="project" value="TreeGrafter"/>
</dbReference>
<keyword evidence="2" id="KW-0808">Transferase</keyword>
<organism evidence="4 5">
    <name type="scientific">Heliobacterium modesticaldum (strain ATCC 51547 / Ice1)</name>
    <dbReference type="NCBI Taxonomy" id="498761"/>
    <lineage>
        <taxon>Bacteria</taxon>
        <taxon>Bacillati</taxon>
        <taxon>Bacillota</taxon>
        <taxon>Clostridia</taxon>
        <taxon>Eubacteriales</taxon>
        <taxon>Heliobacteriaceae</taxon>
        <taxon>Heliomicrobium</taxon>
    </lineage>
</organism>
<dbReference type="InterPro" id="IPR010044">
    <property type="entry name" value="MTAP"/>
</dbReference>
<dbReference type="PANTHER" id="PTHR42679">
    <property type="entry name" value="S-METHYL-5'-THIOADENOSINE PHOSPHORYLASE"/>
    <property type="match status" value="1"/>
</dbReference>
<dbReference type="STRING" id="498761.HM1_0100"/>
<proteinExistence type="predicted"/>
<accession>B0TI52</accession>
<name>B0TI52_HELMI</name>
<dbReference type="SUPFAM" id="SSF53167">
    <property type="entry name" value="Purine and uridine phosphorylases"/>
    <property type="match status" value="1"/>
</dbReference>
<dbReference type="eggNOG" id="COG0005">
    <property type="taxonomic scope" value="Bacteria"/>
</dbReference>
<evidence type="ECO:0000256" key="1">
    <source>
        <dbReference type="ARBA" id="ARBA00022676"/>
    </source>
</evidence>
<dbReference type="Proteomes" id="UP000008550">
    <property type="component" value="Chromosome"/>
</dbReference>
<dbReference type="InterPro" id="IPR035994">
    <property type="entry name" value="Nucleoside_phosphorylase_sf"/>
</dbReference>
<dbReference type="GO" id="GO:0017061">
    <property type="term" value="F:S-methyl-5-thioadenosine phosphorylase activity"/>
    <property type="evidence" value="ECO:0007669"/>
    <property type="project" value="InterPro"/>
</dbReference>
<dbReference type="Pfam" id="PF01048">
    <property type="entry name" value="PNP_UDP_1"/>
    <property type="match status" value="1"/>
</dbReference>
<dbReference type="GO" id="GO:0019509">
    <property type="term" value="P:L-methionine salvage from methylthioadenosine"/>
    <property type="evidence" value="ECO:0007669"/>
    <property type="project" value="TreeGrafter"/>
</dbReference>
<dbReference type="GO" id="GO:0009116">
    <property type="term" value="P:nucleoside metabolic process"/>
    <property type="evidence" value="ECO:0007669"/>
    <property type="project" value="InterPro"/>
</dbReference>
<evidence type="ECO:0000313" key="5">
    <source>
        <dbReference type="Proteomes" id="UP000008550"/>
    </source>
</evidence>
<dbReference type="AlphaFoldDB" id="B0TI52"/>
<dbReference type="Gene3D" id="3.40.50.1580">
    <property type="entry name" value="Nucleoside phosphorylase domain"/>
    <property type="match status" value="1"/>
</dbReference>
<dbReference type="CDD" id="cd09010">
    <property type="entry name" value="MTAP_SsMTAPII_like_MTIP"/>
    <property type="match status" value="1"/>
</dbReference>